<accession>A0A3P7YKX4</accession>
<organism evidence="2 3">
    <name type="scientific">Heligmosomoides polygyrus</name>
    <name type="common">Parasitic roundworm</name>
    <dbReference type="NCBI Taxonomy" id="6339"/>
    <lineage>
        <taxon>Eukaryota</taxon>
        <taxon>Metazoa</taxon>
        <taxon>Ecdysozoa</taxon>
        <taxon>Nematoda</taxon>
        <taxon>Chromadorea</taxon>
        <taxon>Rhabditida</taxon>
        <taxon>Rhabditina</taxon>
        <taxon>Rhabditomorpha</taxon>
        <taxon>Strongyloidea</taxon>
        <taxon>Heligmosomidae</taxon>
        <taxon>Heligmosomoides</taxon>
    </lineage>
</organism>
<dbReference type="AlphaFoldDB" id="A0A183FTD6"/>
<reference evidence="3" key="2">
    <citation type="submission" date="2019-09" db="UniProtKB">
        <authorList>
            <consortium name="WormBaseParasite"/>
        </authorList>
    </citation>
    <scope>IDENTIFICATION</scope>
</reference>
<sequence length="99" mass="11244">MSTMSSAKHDVELPVVDIPNPSLHVDDDVVVEWSDIGRESTVQLSKDSDVLSRNALSEQGFEDRFSLDGVECLLQVDERKAQRQLVLSRHFDELRNEPH</sequence>
<dbReference type="EMBL" id="UZAH01027058">
    <property type="protein sequence ID" value="VDO88181.1"/>
    <property type="molecule type" value="Genomic_DNA"/>
</dbReference>
<dbReference type="WBParaSite" id="HPBE_0001131801-mRNA-1">
    <property type="protein sequence ID" value="HPBE_0001131801-mRNA-1"/>
    <property type="gene ID" value="HPBE_0001131801"/>
</dbReference>
<gene>
    <name evidence="1" type="ORF">HPBE_LOCUS11319</name>
</gene>
<name>A0A183FTD6_HELPZ</name>
<reference evidence="1 2" key="1">
    <citation type="submission" date="2018-11" db="EMBL/GenBank/DDBJ databases">
        <authorList>
            <consortium name="Pathogen Informatics"/>
        </authorList>
    </citation>
    <scope>NUCLEOTIDE SEQUENCE [LARGE SCALE GENOMIC DNA]</scope>
</reference>
<protein>
    <submittedName>
        <fullName evidence="3">DUF3006 domain-containing protein</fullName>
    </submittedName>
</protein>
<evidence type="ECO:0000313" key="1">
    <source>
        <dbReference type="EMBL" id="VDO88181.1"/>
    </source>
</evidence>
<accession>A0A183FTD6</accession>
<evidence type="ECO:0000313" key="3">
    <source>
        <dbReference type="WBParaSite" id="HPBE_0001131801-mRNA-1"/>
    </source>
</evidence>
<keyword evidence="2" id="KW-1185">Reference proteome</keyword>
<evidence type="ECO:0000313" key="2">
    <source>
        <dbReference type="Proteomes" id="UP000050761"/>
    </source>
</evidence>
<dbReference type="Proteomes" id="UP000050761">
    <property type="component" value="Unassembled WGS sequence"/>
</dbReference>
<proteinExistence type="predicted"/>